<dbReference type="AlphaFoldDB" id="A0A285EJ65"/>
<dbReference type="Proteomes" id="UP000219514">
    <property type="component" value="Unassembled WGS sequence"/>
</dbReference>
<accession>A0A285EJ65</accession>
<name>A0A285EJ65_9ACTN</name>
<sequence>MPVVVARLLWACATPEEERRLRELLRPGSWAGDGCLTRRLGWECDALVGIEVWADEAVAGRGVAALTARLRTAGLPVPVACLRTVPGDGWSTD</sequence>
<dbReference type="EMBL" id="OBDO01000015">
    <property type="protein sequence ID" value="SNX99135.1"/>
    <property type="molecule type" value="Genomic_DNA"/>
</dbReference>
<reference evidence="1 2" key="1">
    <citation type="submission" date="2017-09" db="EMBL/GenBank/DDBJ databases">
        <authorList>
            <person name="Ehlers B."/>
            <person name="Leendertz F.H."/>
        </authorList>
    </citation>
    <scope>NUCLEOTIDE SEQUENCE [LARGE SCALE GENOMIC DNA]</scope>
    <source>
        <strain evidence="1 2">DSM 46844</strain>
    </source>
</reference>
<evidence type="ECO:0000313" key="2">
    <source>
        <dbReference type="Proteomes" id="UP000219514"/>
    </source>
</evidence>
<organism evidence="1 2">
    <name type="scientific">Geodermatophilus sabuli</name>
    <dbReference type="NCBI Taxonomy" id="1564158"/>
    <lineage>
        <taxon>Bacteria</taxon>
        <taxon>Bacillati</taxon>
        <taxon>Actinomycetota</taxon>
        <taxon>Actinomycetes</taxon>
        <taxon>Geodermatophilales</taxon>
        <taxon>Geodermatophilaceae</taxon>
        <taxon>Geodermatophilus</taxon>
    </lineage>
</organism>
<gene>
    <name evidence="1" type="ORF">SAMN06893097_1158</name>
</gene>
<dbReference type="RefSeq" id="WP_097209049.1">
    <property type="nucleotide sequence ID" value="NZ_JACHXB010000002.1"/>
</dbReference>
<evidence type="ECO:0000313" key="1">
    <source>
        <dbReference type="EMBL" id="SNX99135.1"/>
    </source>
</evidence>
<proteinExistence type="predicted"/>
<evidence type="ECO:0008006" key="3">
    <source>
        <dbReference type="Google" id="ProtNLM"/>
    </source>
</evidence>
<protein>
    <recommendedName>
        <fullName evidence="3">ABM domain-containing protein</fullName>
    </recommendedName>
</protein>
<keyword evidence="2" id="KW-1185">Reference proteome</keyword>